<feature type="compositionally biased region" description="Low complexity" evidence="1">
    <location>
        <begin position="272"/>
        <end position="287"/>
    </location>
</feature>
<feature type="signal peptide" evidence="2">
    <location>
        <begin position="1"/>
        <end position="28"/>
    </location>
</feature>
<feature type="region of interest" description="Disordered" evidence="1">
    <location>
        <begin position="45"/>
        <end position="404"/>
    </location>
</feature>
<feature type="compositionally biased region" description="Basic and acidic residues" evidence="1">
    <location>
        <begin position="89"/>
        <end position="111"/>
    </location>
</feature>
<keyword evidence="2" id="KW-0732">Signal</keyword>
<protein>
    <submittedName>
        <fullName evidence="3">Uncharacterized protein</fullName>
    </submittedName>
</protein>
<gene>
    <name evidence="3" type="ORF">CSUI_010002</name>
</gene>
<accession>A0A2C6KIL0</accession>
<name>A0A2C6KIL0_9APIC</name>
<feature type="compositionally biased region" description="Low complexity" evidence="1">
    <location>
        <begin position="355"/>
        <end position="366"/>
    </location>
</feature>
<dbReference type="Proteomes" id="UP000221165">
    <property type="component" value="Unassembled WGS sequence"/>
</dbReference>
<feature type="chain" id="PRO_5011976602" evidence="2">
    <location>
        <begin position="29"/>
        <end position="421"/>
    </location>
</feature>
<proteinExistence type="predicted"/>
<dbReference type="VEuPathDB" id="ToxoDB:CSUI_010002"/>
<sequence>MKLESRHFSPRRGSGGLSLGLFVLVALAGMTTTPTDVFADVGEVEDGSVQAPGGERQAETPRPSDAVDMSTWSGDGNDGQGFLRPTKPSAEEREAENVDETSRLGDEKREAAPSAVPTPVTGVELPQGEPEVNGSKAPPASGPETDKGLSDAEQQPVPPLEEEEEGDVSTPSDSPPPMVSAAAAVPSDSVDGVRTMSSVPAVPQEGVQDQVQLSVPVSSPPTSVESTARPADASLGTVRATALRETGAGGPANEKAANVEGSQELVETHSRVAAAAAPSAPVAQGSADSQPKADVDTPPSEPVAPGPKGDQAMKGETGSPGQDVDAPPPREPQPADREEAQHSVPQNQDQDLEQHQQQEQQQQEQQTPKPENDQAGGQGNQTPSPTSSTTITTTTSDSATNKRVWSSTVALLAVVPFLLTA</sequence>
<dbReference type="EMBL" id="MIGC01006506">
    <property type="protein sequence ID" value="PHJ16186.1"/>
    <property type="molecule type" value="Genomic_DNA"/>
</dbReference>
<dbReference type="AlphaFoldDB" id="A0A2C6KIL0"/>
<reference evidence="3 4" key="1">
    <citation type="journal article" date="2017" name="Int. J. Parasitol.">
        <title>The genome of the protozoan parasite Cystoisospora suis and a reverse vaccinology approach to identify vaccine candidates.</title>
        <authorList>
            <person name="Palmieri N."/>
            <person name="Shrestha A."/>
            <person name="Ruttkowski B."/>
            <person name="Beck T."/>
            <person name="Vogl C."/>
            <person name="Tomley F."/>
            <person name="Blake D.P."/>
            <person name="Joachim A."/>
        </authorList>
    </citation>
    <scope>NUCLEOTIDE SEQUENCE [LARGE SCALE GENOMIC DNA]</scope>
    <source>
        <strain evidence="3 4">Wien I</strain>
    </source>
</reference>
<evidence type="ECO:0000313" key="3">
    <source>
        <dbReference type="EMBL" id="PHJ16186.1"/>
    </source>
</evidence>
<evidence type="ECO:0000313" key="4">
    <source>
        <dbReference type="Proteomes" id="UP000221165"/>
    </source>
</evidence>
<feature type="compositionally biased region" description="Low complexity" evidence="1">
    <location>
        <begin position="207"/>
        <end position="226"/>
    </location>
</feature>
<organism evidence="3 4">
    <name type="scientific">Cystoisospora suis</name>
    <dbReference type="NCBI Taxonomy" id="483139"/>
    <lineage>
        <taxon>Eukaryota</taxon>
        <taxon>Sar</taxon>
        <taxon>Alveolata</taxon>
        <taxon>Apicomplexa</taxon>
        <taxon>Conoidasida</taxon>
        <taxon>Coccidia</taxon>
        <taxon>Eucoccidiorida</taxon>
        <taxon>Eimeriorina</taxon>
        <taxon>Sarcocystidae</taxon>
        <taxon>Cystoisospora</taxon>
    </lineage>
</organism>
<feature type="compositionally biased region" description="Low complexity" evidence="1">
    <location>
        <begin position="179"/>
        <end position="190"/>
    </location>
</feature>
<feature type="compositionally biased region" description="Low complexity" evidence="1">
    <location>
        <begin position="382"/>
        <end position="399"/>
    </location>
</feature>
<comment type="caution">
    <text evidence="3">The sequence shown here is derived from an EMBL/GenBank/DDBJ whole genome shotgun (WGS) entry which is preliminary data.</text>
</comment>
<evidence type="ECO:0000256" key="1">
    <source>
        <dbReference type="SAM" id="MobiDB-lite"/>
    </source>
</evidence>
<dbReference type="GeneID" id="94433320"/>
<dbReference type="RefSeq" id="XP_067917916.1">
    <property type="nucleotide sequence ID" value="XM_068070109.1"/>
</dbReference>
<keyword evidence="4" id="KW-1185">Reference proteome</keyword>
<evidence type="ECO:0000256" key="2">
    <source>
        <dbReference type="SAM" id="SignalP"/>
    </source>
</evidence>